<feature type="compositionally biased region" description="Low complexity" evidence="1">
    <location>
        <begin position="59"/>
        <end position="71"/>
    </location>
</feature>
<gene>
    <name evidence="2" type="ORF">PBY51_005898</name>
</gene>
<feature type="region of interest" description="Disordered" evidence="1">
    <location>
        <begin position="667"/>
        <end position="697"/>
    </location>
</feature>
<protein>
    <submittedName>
        <fullName evidence="2">Uncharacterized protein</fullName>
    </submittedName>
</protein>
<organism evidence="2 3">
    <name type="scientific">Eleginops maclovinus</name>
    <name type="common">Patagonian blennie</name>
    <name type="synonym">Eleginus maclovinus</name>
    <dbReference type="NCBI Taxonomy" id="56733"/>
    <lineage>
        <taxon>Eukaryota</taxon>
        <taxon>Metazoa</taxon>
        <taxon>Chordata</taxon>
        <taxon>Craniata</taxon>
        <taxon>Vertebrata</taxon>
        <taxon>Euteleostomi</taxon>
        <taxon>Actinopterygii</taxon>
        <taxon>Neopterygii</taxon>
        <taxon>Teleostei</taxon>
        <taxon>Neoteleostei</taxon>
        <taxon>Acanthomorphata</taxon>
        <taxon>Eupercaria</taxon>
        <taxon>Perciformes</taxon>
        <taxon>Notothenioidei</taxon>
        <taxon>Eleginopidae</taxon>
        <taxon>Eleginops</taxon>
    </lineage>
</organism>
<feature type="region of interest" description="Disordered" evidence="1">
    <location>
        <begin position="773"/>
        <end position="814"/>
    </location>
</feature>
<feature type="compositionally biased region" description="Polar residues" evidence="1">
    <location>
        <begin position="46"/>
        <end position="58"/>
    </location>
</feature>
<feature type="region of interest" description="Disordered" evidence="1">
    <location>
        <begin position="476"/>
        <end position="578"/>
    </location>
</feature>
<name>A0AAN7WNW0_ELEMC</name>
<feature type="region of interest" description="Disordered" evidence="1">
    <location>
        <begin position="727"/>
        <end position="759"/>
    </location>
</feature>
<keyword evidence="3" id="KW-1185">Reference proteome</keyword>
<evidence type="ECO:0000313" key="3">
    <source>
        <dbReference type="Proteomes" id="UP001346869"/>
    </source>
</evidence>
<feature type="compositionally biased region" description="Basic and acidic residues" evidence="1">
    <location>
        <begin position="745"/>
        <end position="759"/>
    </location>
</feature>
<dbReference type="EMBL" id="JAUZQC010000025">
    <property type="protein sequence ID" value="KAK5848270.1"/>
    <property type="molecule type" value="Genomic_DNA"/>
</dbReference>
<evidence type="ECO:0000313" key="2">
    <source>
        <dbReference type="EMBL" id="KAK5848270.1"/>
    </source>
</evidence>
<accession>A0AAN7WNW0</accession>
<feature type="compositionally biased region" description="Polar residues" evidence="1">
    <location>
        <begin position="476"/>
        <end position="487"/>
    </location>
</feature>
<feature type="compositionally biased region" description="Basic and acidic residues" evidence="1">
    <location>
        <begin position="667"/>
        <end position="676"/>
    </location>
</feature>
<feature type="compositionally biased region" description="Polar residues" evidence="1">
    <location>
        <begin position="283"/>
        <end position="294"/>
    </location>
</feature>
<feature type="compositionally biased region" description="Basic and acidic residues" evidence="1">
    <location>
        <begin position="537"/>
        <end position="546"/>
    </location>
</feature>
<sequence>MRGDTTKDNEVEAVDEHGESAAATEAATGERRSSIGALQNMFKRVSQSPFQSQYTTLVSSTSDSSGSSMNDSRNKQDDQFLIDLAAAATDVTDKQQLNVGQSEGQEALHLNPQNGVNGGLARSNPFYTHYSESGHAMEDKGRKTSEAVNLDSIFVPPPEFQSSPLDLQPEKSTGNGAEFSNLPKDLFQNIAPNRVQGPFETPTLSQNASANDHFHDSILNSADIFKPLPAQRQDKGLNLFQAAKGDDLFHATRAIDANLCKKPPSVCVDPFESPANKEEDLFRSSQPNAVNPSPLSEEADWIRSVPNKNGELFHIRENKQDLFGMSSFKENLDVFSPSSTNSVDPFPSPIARDLFQNVSSLEDPFGTTPSRTSDPFQDASPWTPDIFQPLPSKTNSMDVFGMSSSNTAPKAVYSTPSVSSPSDLKLDMLSSPDLFKATATKVPPAVKPKPSFRQHDIILTTPQGTQHDVLQPSSFSRARNLSMTPRQSAAEKTKVSNFKRPPKPLPRTRPPRTVQTPLTENPLKPKRPPQPTNPTETTDKPEKPERPPPPTNPVELEPIAPKTSPKPAFGPFSKPTSLETQEFGKENFAVFEDVLLTGQERCIEDWPEDSPQLDPDFKPTGTFRLRRESMRLDTEGGSVEDLDGFGSNFKKRDKKFRVSLLSRRSSKEKISDERRSSTLPTLGKSPKEYLSETMSQSTEENEYWEQMDYKKKNLKTKVNKLLRRASTTSSVLEEKHMNGYSPQDLKAEESNKQRVSKKDSIVRRWSEGTVLDDVTGEEEERRRGKMRKKRRRTMRWWRSGEPGTKRLTATDLSF</sequence>
<comment type="caution">
    <text evidence="2">The sequence shown here is derived from an EMBL/GenBank/DDBJ whole genome shotgun (WGS) entry which is preliminary data.</text>
</comment>
<feature type="region of interest" description="Disordered" evidence="1">
    <location>
        <begin position="46"/>
        <end position="77"/>
    </location>
</feature>
<proteinExistence type="predicted"/>
<reference evidence="2 3" key="1">
    <citation type="journal article" date="2023" name="Genes (Basel)">
        <title>Chromosome-Level Genome Assembly and Circadian Gene Repertoire of the Patagonia Blennie Eleginops maclovinus-The Closest Ancestral Proxy of Antarctic Cryonotothenioids.</title>
        <authorList>
            <person name="Cheng C.C."/>
            <person name="Rivera-Colon A.G."/>
            <person name="Minhas B.F."/>
            <person name="Wilson L."/>
            <person name="Rayamajhi N."/>
            <person name="Vargas-Chacoff L."/>
            <person name="Catchen J.M."/>
        </authorList>
    </citation>
    <scope>NUCLEOTIDE SEQUENCE [LARGE SCALE GENOMIC DNA]</scope>
    <source>
        <strain evidence="2">JMC-PN-2008</strain>
    </source>
</reference>
<evidence type="ECO:0000256" key="1">
    <source>
        <dbReference type="SAM" id="MobiDB-lite"/>
    </source>
</evidence>
<reference evidence="2 3" key="2">
    <citation type="journal article" date="2023" name="Mol. Biol. Evol.">
        <title>Genomics of Secondarily Temperate Adaptation in the Only Non-Antarctic Icefish.</title>
        <authorList>
            <person name="Rivera-Colon A.G."/>
            <person name="Rayamajhi N."/>
            <person name="Minhas B.F."/>
            <person name="Madrigal G."/>
            <person name="Bilyk K.T."/>
            <person name="Yoon V."/>
            <person name="Hune M."/>
            <person name="Gregory S."/>
            <person name="Cheng C.H.C."/>
            <person name="Catchen J.M."/>
        </authorList>
    </citation>
    <scope>NUCLEOTIDE SEQUENCE [LARGE SCALE GENOMIC DNA]</scope>
    <source>
        <strain evidence="2">JMC-PN-2008</strain>
    </source>
</reference>
<feature type="region of interest" description="Disordered" evidence="1">
    <location>
        <begin position="278"/>
        <end position="297"/>
    </location>
</feature>
<feature type="compositionally biased region" description="Basic and acidic residues" evidence="1">
    <location>
        <begin position="1"/>
        <end position="19"/>
    </location>
</feature>
<dbReference type="AlphaFoldDB" id="A0AAN7WNW0"/>
<dbReference type="Proteomes" id="UP001346869">
    <property type="component" value="Unassembled WGS sequence"/>
</dbReference>
<feature type="region of interest" description="Disordered" evidence="1">
    <location>
        <begin position="1"/>
        <end position="32"/>
    </location>
</feature>
<feature type="compositionally biased region" description="Basic residues" evidence="1">
    <location>
        <begin position="783"/>
        <end position="795"/>
    </location>
</feature>